<gene>
    <name evidence="2" type="ORF">NCTC11401_01552</name>
    <name evidence="1" type="ORF">SAMN05421777_104132</name>
</gene>
<dbReference type="Proteomes" id="UP000186808">
    <property type="component" value="Unassembled WGS sequence"/>
</dbReference>
<dbReference type="STRING" id="464.Lgor_3252"/>
<dbReference type="RefSeq" id="WP_058469556.1">
    <property type="nucleotide sequence ID" value="NZ_CAAAIX010000003.1"/>
</dbReference>
<evidence type="ECO:0000313" key="1">
    <source>
        <dbReference type="EMBL" id="SIQ92438.1"/>
    </source>
</evidence>
<dbReference type="EMBL" id="UGGV01000001">
    <property type="protein sequence ID" value="STO24735.1"/>
    <property type="molecule type" value="Genomic_DNA"/>
</dbReference>
<keyword evidence="3" id="KW-1185">Reference proteome</keyword>
<name>A0A377GJN7_9GAMM</name>
<evidence type="ECO:0000313" key="2">
    <source>
        <dbReference type="EMBL" id="STO24735.1"/>
    </source>
</evidence>
<reference evidence="1 3" key="1">
    <citation type="submission" date="2017-01" db="EMBL/GenBank/DDBJ databases">
        <authorList>
            <person name="Varghese N."/>
            <person name="Submissions S."/>
        </authorList>
    </citation>
    <scope>NUCLEOTIDE SEQUENCE [LARGE SCALE GENOMIC DNA]</scope>
    <source>
        <strain evidence="1 3">ATCC 33342</strain>
    </source>
</reference>
<dbReference type="EMBL" id="FTNL01000004">
    <property type="protein sequence ID" value="SIQ92438.1"/>
    <property type="molecule type" value="Genomic_DNA"/>
</dbReference>
<evidence type="ECO:0000313" key="3">
    <source>
        <dbReference type="Proteomes" id="UP000186808"/>
    </source>
</evidence>
<protein>
    <submittedName>
        <fullName evidence="2">Uncharacterized protein</fullName>
    </submittedName>
</protein>
<organism evidence="2 4">
    <name type="scientific">Fluoribacter gormanii</name>
    <dbReference type="NCBI Taxonomy" id="464"/>
    <lineage>
        <taxon>Bacteria</taxon>
        <taxon>Pseudomonadati</taxon>
        <taxon>Pseudomonadota</taxon>
        <taxon>Gammaproteobacteria</taxon>
        <taxon>Legionellales</taxon>
        <taxon>Legionellaceae</taxon>
        <taxon>Fluoribacter</taxon>
    </lineage>
</organism>
<dbReference type="AlphaFoldDB" id="A0A377GJN7"/>
<reference evidence="2 4" key="2">
    <citation type="submission" date="2018-06" db="EMBL/GenBank/DDBJ databases">
        <authorList>
            <consortium name="Pathogen Informatics"/>
            <person name="Doyle S."/>
        </authorList>
    </citation>
    <scope>NUCLEOTIDE SEQUENCE [LARGE SCALE GENOMIC DNA]</scope>
    <source>
        <strain evidence="2 4">NCTC11401</strain>
    </source>
</reference>
<evidence type="ECO:0000313" key="4">
    <source>
        <dbReference type="Proteomes" id="UP000254374"/>
    </source>
</evidence>
<dbReference type="Proteomes" id="UP000254374">
    <property type="component" value="Unassembled WGS sequence"/>
</dbReference>
<accession>A0A377GJN7</accession>
<proteinExistence type="predicted"/>
<sequence length="360" mass="41652">MKEKIEKTFESSIKGTIFEKVCHLAELNQEEELRDLTSGESIDIVQGNYLPVGYLAKKGKLDAVMLLIEKFAANKHHAALCAAWGEQEELINLLISKENDARQFDELIYHITRGFVRRFNRDIVAALWVLRRSSDGITTLINRFVDEDLFFKIQYDELFLDQFASSLDSNYFFAESCLAKVQFKSAGVDSSYLGVKYQYMALAEWNYFRDLRLCIVDYQLEPLQAEKLLAATQGLRIWLLQAVRQLSMGLYIDENGMLQNTDNERPKLPIEILFHITTFAFNLPEICDARKIMIAENRRLSNAVIEKNETEMSYSHYSVIPQVLSFFGINGPKEKKKQIEGLIKREEDRYEKRISCIPPP</sequence>